<keyword evidence="2" id="KW-1185">Reference proteome</keyword>
<evidence type="ECO:0000313" key="3">
    <source>
        <dbReference type="WBParaSite" id="nRc.2.0.1.t04612-RA"/>
    </source>
</evidence>
<feature type="region of interest" description="Disordered" evidence="1">
    <location>
        <begin position="1"/>
        <end position="22"/>
    </location>
</feature>
<evidence type="ECO:0000313" key="2">
    <source>
        <dbReference type="Proteomes" id="UP000887565"/>
    </source>
</evidence>
<protein>
    <submittedName>
        <fullName evidence="3">Uncharacterized protein</fullName>
    </submittedName>
</protein>
<dbReference type="AlphaFoldDB" id="A0A915HT92"/>
<proteinExistence type="predicted"/>
<evidence type="ECO:0000256" key="1">
    <source>
        <dbReference type="SAM" id="MobiDB-lite"/>
    </source>
</evidence>
<name>A0A915HT92_ROMCU</name>
<feature type="compositionally biased region" description="Polar residues" evidence="1">
    <location>
        <begin position="1"/>
        <end position="14"/>
    </location>
</feature>
<organism evidence="2 3">
    <name type="scientific">Romanomermis culicivorax</name>
    <name type="common">Nematode worm</name>
    <dbReference type="NCBI Taxonomy" id="13658"/>
    <lineage>
        <taxon>Eukaryota</taxon>
        <taxon>Metazoa</taxon>
        <taxon>Ecdysozoa</taxon>
        <taxon>Nematoda</taxon>
        <taxon>Enoplea</taxon>
        <taxon>Dorylaimia</taxon>
        <taxon>Mermithida</taxon>
        <taxon>Mermithoidea</taxon>
        <taxon>Mermithidae</taxon>
        <taxon>Romanomermis</taxon>
    </lineage>
</organism>
<reference evidence="3" key="1">
    <citation type="submission" date="2022-11" db="UniProtKB">
        <authorList>
            <consortium name="WormBaseParasite"/>
        </authorList>
    </citation>
    <scope>IDENTIFICATION</scope>
</reference>
<sequence>MKTTLQPNPDNDTNANRREGPEPLTFSNVIFFFRKDVLMAAREVIELALTKLALDFPPVSENSVFFDFADAEAFLSPPIPPALASSSVTSLGKMSNSADDLVLRFFRNFRISRFL</sequence>
<accession>A0A915HT92</accession>
<dbReference type="Proteomes" id="UP000887565">
    <property type="component" value="Unplaced"/>
</dbReference>
<dbReference type="WBParaSite" id="nRc.2.0.1.t04612-RA">
    <property type="protein sequence ID" value="nRc.2.0.1.t04612-RA"/>
    <property type="gene ID" value="nRc.2.0.1.g04612"/>
</dbReference>